<feature type="compositionally biased region" description="Low complexity" evidence="1">
    <location>
        <begin position="258"/>
        <end position="272"/>
    </location>
</feature>
<feature type="compositionally biased region" description="Low complexity" evidence="1">
    <location>
        <begin position="481"/>
        <end position="495"/>
    </location>
</feature>
<dbReference type="PANTHER" id="PTHR47431:SF1">
    <property type="entry name" value="ZN(II)2CYS6 TRANSCRIPTION FACTOR (EUROFUNG)"/>
    <property type="match status" value="1"/>
</dbReference>
<gene>
    <name evidence="3" type="ORF">CANINC_004994</name>
</gene>
<dbReference type="InterPro" id="IPR036864">
    <property type="entry name" value="Zn2-C6_fun-type_DNA-bd_sf"/>
</dbReference>
<dbReference type="CDD" id="cd00067">
    <property type="entry name" value="GAL4"/>
    <property type="match status" value="1"/>
</dbReference>
<dbReference type="GO" id="GO:0008270">
    <property type="term" value="F:zinc ion binding"/>
    <property type="evidence" value="ECO:0007669"/>
    <property type="project" value="InterPro"/>
</dbReference>
<sequence>MPYTLHPAVISSPSTQSYSTSNNSQKRTVAKKACLACRDKKIKCDGELMSLLDETSLDSNSNLNSKSTFKNYYKKCTNCKSSNTDCVFVPSKRGGRRKRKLTENNININNNNNNNNLNLTCNDIDYDDRSTNNNSSIVSASVVSNFDNLSSIYNPSTIKPSTLPLPLPLPLPSPFPDQQKQQQLPPIWSTQYNMYIYPDIHSALYQQLTRIPQNDLIDPQINNQVYYLQQRHHHQQQQLPTQQSQQQQSLPPPPPSIPLSSSNPQNPSTNIQPPLPYGNYMYPFSYPSMFYQPPQPPQQLQQLPSINIQQNSQISHQKNNKFIDFEDKNSRHYLKRKPDLSDSGHDNLKKANTLPLPPLTNTNSKESNSTALKTQDDTKDHKLESNEIENNDNNNEEIDNDDTNDNEIDDDDSRSKDSWSVSITPSDSVTMIVEKRKLLEKAQYSSNFTPLKESPLAVYNNCNTINSNSYSNHKSNSDPKNSANSSNSYHNSNTSVTTKFIDTNNPPTSISTDVSITEKWINEQSDELEKSKLEKQSSASSSQRLKHIPTKFDFKLPRFLTEELLSNLKLPDFQTLHKMVGIFYKYVHPNYLILPNMSFIYDYAGTSFDFLAIISCISKHSIKYITNKEVTNEEWLEESYWQNIYVENKSRISVRAMLICLLLQCTIGNDESVNDCINSLNAIDVESFLSMKCFKRVDSLKDSISRSTLLERELFIRCYWTTYKFSIYRRLSFGYPYKQDENEPKLKLSKSIEPPIADKSFYQSTETLEGLEDAYYKDCWISSINLTKPDPSTINDSTSVILSCILLEEVMDCISNNTLLSYTLIRFCHKLKKIFEIHCDSEHLQPYQLKKPPNMDTYIVINSSNFTSLCLNRMTCLFIGTDLSYDLLLYKPKSMIPIRSQLNPFNDSTKIKVDSNELIKITKSYESDDKKLLSWTWFFKSMDVCIDIVSLLKIGEGVCPPKFGLKEPLDELFEIIIGPCCSGNGTAENWCKFNRWTREVSNIPIENQGWIPMPEILRNMIFQVWSFISSLAIALEAVRIVVVEIEENNPNNVSFTKTTKDKYDIGGVYDKEQFSIDKNKRINIVSRIDGEVLVSGIEYNSAPNVFECLIKNGQMGTQSRGIIEKMKIIRRYLDTMGEYHGDCKLGATYCDKVLNYIEKIDI</sequence>
<feature type="region of interest" description="Disordered" evidence="1">
    <location>
        <begin position="470"/>
        <end position="509"/>
    </location>
</feature>
<dbReference type="OrthoDB" id="10067394at2759"/>
<feature type="region of interest" description="Disordered" evidence="1">
    <location>
        <begin position="335"/>
        <end position="423"/>
    </location>
</feature>
<dbReference type="STRING" id="52247.A0A4V4NF24"/>
<feature type="region of interest" description="Disordered" evidence="1">
    <location>
        <begin position="230"/>
        <end position="276"/>
    </location>
</feature>
<dbReference type="Proteomes" id="UP000307173">
    <property type="component" value="Unassembled WGS sequence"/>
</dbReference>
<feature type="compositionally biased region" description="Polar residues" evidence="1">
    <location>
        <begin position="364"/>
        <end position="373"/>
    </location>
</feature>
<evidence type="ECO:0000313" key="3">
    <source>
        <dbReference type="EMBL" id="TID13307.1"/>
    </source>
</evidence>
<feature type="compositionally biased region" description="Polar residues" evidence="1">
    <location>
        <begin position="496"/>
        <end position="509"/>
    </location>
</feature>
<proteinExistence type="predicted"/>
<protein>
    <recommendedName>
        <fullName evidence="2">Zn(2)-C6 fungal-type domain-containing protein</fullName>
    </recommendedName>
</protein>
<evidence type="ECO:0000313" key="4">
    <source>
        <dbReference type="Proteomes" id="UP000307173"/>
    </source>
</evidence>
<organism evidence="3 4">
    <name type="scientific">Pichia inconspicua</name>
    <dbReference type="NCBI Taxonomy" id="52247"/>
    <lineage>
        <taxon>Eukaryota</taxon>
        <taxon>Fungi</taxon>
        <taxon>Dikarya</taxon>
        <taxon>Ascomycota</taxon>
        <taxon>Saccharomycotina</taxon>
        <taxon>Pichiomycetes</taxon>
        <taxon>Pichiales</taxon>
        <taxon>Pichiaceae</taxon>
        <taxon>Pichia</taxon>
    </lineage>
</organism>
<dbReference type="Gene3D" id="4.10.240.10">
    <property type="entry name" value="Zn(2)-C6 fungal-type DNA-binding domain"/>
    <property type="match status" value="1"/>
</dbReference>
<feature type="compositionally biased region" description="Basic and acidic residues" evidence="1">
    <location>
        <begin position="335"/>
        <end position="349"/>
    </location>
</feature>
<name>A0A4V4NF24_9ASCO</name>
<feature type="compositionally biased region" description="Basic and acidic residues" evidence="1">
    <location>
        <begin position="374"/>
        <end position="385"/>
    </location>
</feature>
<dbReference type="SMART" id="SM00066">
    <property type="entry name" value="GAL4"/>
    <property type="match status" value="1"/>
</dbReference>
<evidence type="ECO:0000259" key="2">
    <source>
        <dbReference type="SMART" id="SM00066"/>
    </source>
</evidence>
<accession>A0A4V4NF24</accession>
<dbReference type="CDD" id="cd12148">
    <property type="entry name" value="fungal_TF_MHR"/>
    <property type="match status" value="1"/>
</dbReference>
<evidence type="ECO:0000256" key="1">
    <source>
        <dbReference type="SAM" id="MobiDB-lite"/>
    </source>
</evidence>
<dbReference type="AlphaFoldDB" id="A0A4V4NF24"/>
<dbReference type="InterPro" id="IPR001138">
    <property type="entry name" value="Zn2Cys6_DnaBD"/>
</dbReference>
<dbReference type="PANTHER" id="PTHR47431">
    <property type="entry name" value="ZN(II)2CYS6 TRANSCRIPTION FACTOR (EUROFUNG)-RELATED"/>
    <property type="match status" value="1"/>
</dbReference>
<feature type="compositionally biased region" description="Low complexity" evidence="1">
    <location>
        <begin position="236"/>
        <end position="249"/>
    </location>
</feature>
<keyword evidence="4" id="KW-1185">Reference proteome</keyword>
<reference evidence="3 4" key="1">
    <citation type="journal article" date="2019" name="Front. Genet.">
        <title>Whole-Genome Sequencing of the Opportunistic Yeast Pathogen Candida inconspicua Uncovers Its Hybrid Origin.</title>
        <authorList>
            <person name="Mixao V."/>
            <person name="Hansen A.P."/>
            <person name="Saus E."/>
            <person name="Boekhout T."/>
            <person name="Lass-Florl C."/>
            <person name="Gabaldon T."/>
        </authorList>
    </citation>
    <scope>NUCLEOTIDE SEQUENCE [LARGE SCALE GENOMIC DNA]</scope>
    <source>
        <strain evidence="3 4">CBS 180</strain>
    </source>
</reference>
<feature type="domain" description="Zn(2)-C6 fungal-type" evidence="2">
    <location>
        <begin position="28"/>
        <end position="97"/>
    </location>
</feature>
<dbReference type="SUPFAM" id="SSF57701">
    <property type="entry name" value="Zn2/Cys6 DNA-binding domain"/>
    <property type="match status" value="1"/>
</dbReference>
<comment type="caution">
    <text evidence="3">The sequence shown here is derived from an EMBL/GenBank/DDBJ whole genome shotgun (WGS) entry which is preliminary data.</text>
</comment>
<dbReference type="EMBL" id="SELW01000680">
    <property type="protein sequence ID" value="TID13307.1"/>
    <property type="molecule type" value="Genomic_DNA"/>
</dbReference>
<feature type="compositionally biased region" description="Acidic residues" evidence="1">
    <location>
        <begin position="386"/>
        <end position="412"/>
    </location>
</feature>
<dbReference type="GO" id="GO:0000981">
    <property type="term" value="F:DNA-binding transcription factor activity, RNA polymerase II-specific"/>
    <property type="evidence" value="ECO:0007669"/>
    <property type="project" value="InterPro"/>
</dbReference>